<reference evidence="2 3" key="1">
    <citation type="submission" date="2024-11" db="EMBL/GenBank/DDBJ databases">
        <title>A near-complete genome assembly of Cinchona calisaya.</title>
        <authorList>
            <person name="Lian D.C."/>
            <person name="Zhao X.W."/>
            <person name="Wei L."/>
        </authorList>
    </citation>
    <scope>NUCLEOTIDE SEQUENCE [LARGE SCALE GENOMIC DNA]</scope>
    <source>
        <tissue evidence="2">Nenye</tissue>
    </source>
</reference>
<dbReference type="InterPro" id="IPR037293">
    <property type="entry name" value="Gal_Oxidase_central_sf"/>
</dbReference>
<evidence type="ECO:0000313" key="3">
    <source>
        <dbReference type="Proteomes" id="UP001630127"/>
    </source>
</evidence>
<evidence type="ECO:0000313" key="2">
    <source>
        <dbReference type="EMBL" id="KAL3515227.1"/>
    </source>
</evidence>
<keyword evidence="1" id="KW-1133">Transmembrane helix</keyword>
<accession>A0ABD2ZA56</accession>
<dbReference type="EMBL" id="JBJUIK010000010">
    <property type="protein sequence ID" value="KAL3515227.1"/>
    <property type="molecule type" value="Genomic_DNA"/>
</dbReference>
<dbReference type="InterPro" id="IPR006652">
    <property type="entry name" value="Kelch_1"/>
</dbReference>
<dbReference type="Gene3D" id="2.130.10.80">
    <property type="entry name" value="Galactose oxidase/kelch, beta-propeller"/>
    <property type="match status" value="1"/>
</dbReference>
<dbReference type="SUPFAM" id="SSF117281">
    <property type="entry name" value="Kelch motif"/>
    <property type="match status" value="1"/>
</dbReference>
<dbReference type="AlphaFoldDB" id="A0ABD2ZA56"/>
<dbReference type="Proteomes" id="UP001630127">
    <property type="component" value="Unassembled WGS sequence"/>
</dbReference>
<keyword evidence="3" id="KW-1185">Reference proteome</keyword>
<name>A0ABD2ZA56_9GENT</name>
<keyword evidence="1" id="KW-0812">Transmembrane</keyword>
<evidence type="ECO:0000256" key="1">
    <source>
        <dbReference type="SAM" id="Phobius"/>
    </source>
</evidence>
<proteinExistence type="predicted"/>
<gene>
    <name evidence="2" type="ORF">ACH5RR_022129</name>
</gene>
<organism evidence="2 3">
    <name type="scientific">Cinchona calisaya</name>
    <dbReference type="NCBI Taxonomy" id="153742"/>
    <lineage>
        <taxon>Eukaryota</taxon>
        <taxon>Viridiplantae</taxon>
        <taxon>Streptophyta</taxon>
        <taxon>Embryophyta</taxon>
        <taxon>Tracheophyta</taxon>
        <taxon>Spermatophyta</taxon>
        <taxon>Magnoliopsida</taxon>
        <taxon>eudicotyledons</taxon>
        <taxon>Gunneridae</taxon>
        <taxon>Pentapetalae</taxon>
        <taxon>asterids</taxon>
        <taxon>lamiids</taxon>
        <taxon>Gentianales</taxon>
        <taxon>Rubiaceae</taxon>
        <taxon>Cinchonoideae</taxon>
        <taxon>Cinchoneae</taxon>
        <taxon>Cinchona</taxon>
    </lineage>
</organism>
<keyword evidence="1" id="KW-0472">Membrane</keyword>
<dbReference type="InterPro" id="IPR015915">
    <property type="entry name" value="Kelch-typ_b-propeller"/>
</dbReference>
<feature type="transmembrane region" description="Helical" evidence="1">
    <location>
        <begin position="20"/>
        <end position="46"/>
    </location>
</feature>
<protein>
    <submittedName>
        <fullName evidence="2">Uncharacterized protein</fullName>
    </submittedName>
</protein>
<sequence>MLDQDYTFLVVSCLMKRKNLHGFTVLKILAQMCAAMISPVQIFLLLHIHRHKGKSYPIVVEVDGLIYVLTGFRLVDDIPDPSFEVFDPSTNKWTSLETPPFLNAFSIGNIFPSLMQLLIKRYMFQIPLCSFAFDTRSGKWETCASTPLAFAGRAVLYGGICCLDF</sequence>
<dbReference type="Pfam" id="PF01344">
    <property type="entry name" value="Kelch_1"/>
    <property type="match status" value="1"/>
</dbReference>
<comment type="caution">
    <text evidence="2">The sequence shown here is derived from an EMBL/GenBank/DDBJ whole genome shotgun (WGS) entry which is preliminary data.</text>
</comment>